<accession>A0A543IV19</accession>
<reference evidence="2 3" key="1">
    <citation type="submission" date="2019-06" db="EMBL/GenBank/DDBJ databases">
        <title>Sequencing the genomes of 1000 actinobacteria strains.</title>
        <authorList>
            <person name="Klenk H.-P."/>
        </authorList>
    </citation>
    <scope>NUCLEOTIDE SEQUENCE [LARGE SCALE GENOMIC DNA]</scope>
    <source>
        <strain evidence="2 3">DSM 43186</strain>
    </source>
</reference>
<dbReference type="Gene3D" id="1.10.10.10">
    <property type="entry name" value="Winged helix-like DNA-binding domain superfamily/Winged helix DNA-binding domain"/>
    <property type="match status" value="1"/>
</dbReference>
<dbReference type="PANTHER" id="PTHR37318">
    <property type="entry name" value="BSL7504 PROTEIN"/>
    <property type="match status" value="1"/>
</dbReference>
<dbReference type="AlphaFoldDB" id="A0A543IV19"/>
<dbReference type="InterPro" id="IPR027395">
    <property type="entry name" value="WH_DNA-bd_dom"/>
</dbReference>
<evidence type="ECO:0000313" key="2">
    <source>
        <dbReference type="EMBL" id="TQM74401.1"/>
    </source>
</evidence>
<keyword evidence="2" id="KW-0238">DNA-binding</keyword>
<dbReference type="Pfam" id="PF13601">
    <property type="entry name" value="HTH_34"/>
    <property type="match status" value="1"/>
</dbReference>
<dbReference type="EMBL" id="VFPQ01000001">
    <property type="protein sequence ID" value="TQM74401.1"/>
    <property type="molecule type" value="Genomic_DNA"/>
</dbReference>
<sequence>MTATTGSGHHPRHKLDEIIHAPVRLSIVAALAAAEKAEFRFLRDTIEVSDSLLSKHIATLEEAGYVRVQKGFVGKRARTWLSLTERGRKAFAEYVSVLQEIVTKPTKGAVDAPH</sequence>
<dbReference type="Proteomes" id="UP000319213">
    <property type="component" value="Unassembled WGS sequence"/>
</dbReference>
<protein>
    <submittedName>
        <fullName evidence="2">DNA-binding MarR family transcriptional regulator</fullName>
    </submittedName>
</protein>
<proteinExistence type="predicted"/>
<organism evidence="2 3">
    <name type="scientific">Thermopolyspora flexuosa</name>
    <dbReference type="NCBI Taxonomy" id="103836"/>
    <lineage>
        <taxon>Bacteria</taxon>
        <taxon>Bacillati</taxon>
        <taxon>Actinomycetota</taxon>
        <taxon>Actinomycetes</taxon>
        <taxon>Streptosporangiales</taxon>
        <taxon>Streptosporangiaceae</taxon>
        <taxon>Thermopolyspora</taxon>
    </lineage>
</organism>
<dbReference type="RefSeq" id="WP_170198722.1">
    <property type="nucleotide sequence ID" value="NZ_BMPV01000006.1"/>
</dbReference>
<dbReference type="GO" id="GO:0003677">
    <property type="term" value="F:DNA binding"/>
    <property type="evidence" value="ECO:0007669"/>
    <property type="project" value="UniProtKB-KW"/>
</dbReference>
<evidence type="ECO:0000313" key="3">
    <source>
        <dbReference type="Proteomes" id="UP000319213"/>
    </source>
</evidence>
<evidence type="ECO:0000259" key="1">
    <source>
        <dbReference type="Pfam" id="PF13601"/>
    </source>
</evidence>
<name>A0A543IV19_9ACTN</name>
<gene>
    <name evidence="2" type="ORF">FHX40_1072</name>
</gene>
<dbReference type="PANTHER" id="PTHR37318:SF1">
    <property type="entry name" value="BSL7504 PROTEIN"/>
    <property type="match status" value="1"/>
</dbReference>
<dbReference type="SUPFAM" id="SSF46785">
    <property type="entry name" value="Winged helix' DNA-binding domain"/>
    <property type="match status" value="1"/>
</dbReference>
<dbReference type="InterPro" id="IPR036390">
    <property type="entry name" value="WH_DNA-bd_sf"/>
</dbReference>
<feature type="domain" description="Winged helix DNA-binding" evidence="1">
    <location>
        <begin position="23"/>
        <end position="102"/>
    </location>
</feature>
<comment type="caution">
    <text evidence="2">The sequence shown here is derived from an EMBL/GenBank/DDBJ whole genome shotgun (WGS) entry which is preliminary data.</text>
</comment>
<dbReference type="InterPro" id="IPR036388">
    <property type="entry name" value="WH-like_DNA-bd_sf"/>
</dbReference>
<keyword evidence="3" id="KW-1185">Reference proteome</keyword>